<evidence type="ECO:0000259" key="12">
    <source>
        <dbReference type="Pfam" id="PF14842"/>
    </source>
</evidence>
<dbReference type="EMBL" id="CP036289">
    <property type="protein sequence ID" value="QDU75318.1"/>
    <property type="molecule type" value="Genomic_DNA"/>
</dbReference>
<dbReference type="PANTHER" id="PTHR30534:SF0">
    <property type="entry name" value="FLAGELLAR MOTOR SWITCH PROTEIN FLIG"/>
    <property type="match status" value="1"/>
</dbReference>
<evidence type="ECO:0000256" key="8">
    <source>
        <dbReference type="ARBA" id="ARBA00023136"/>
    </source>
</evidence>
<dbReference type="GO" id="GO:0005886">
    <property type="term" value="C:plasma membrane"/>
    <property type="evidence" value="ECO:0007669"/>
    <property type="project" value="UniProtKB-SubCell"/>
</dbReference>
<accession>A0A518C7X3</accession>
<feature type="domain" description="Flagellar motor switch protein FliG N-terminal" evidence="12">
    <location>
        <begin position="43"/>
        <end position="141"/>
    </location>
</feature>
<feature type="domain" description="Flagellar motor switch protein FliG middle" evidence="11">
    <location>
        <begin position="150"/>
        <end position="223"/>
    </location>
</feature>
<dbReference type="Pfam" id="PF14842">
    <property type="entry name" value="FliG_N"/>
    <property type="match status" value="1"/>
</dbReference>
<evidence type="ECO:0000256" key="5">
    <source>
        <dbReference type="ARBA" id="ARBA00022475"/>
    </source>
</evidence>
<dbReference type="Proteomes" id="UP000318626">
    <property type="component" value="Chromosome"/>
</dbReference>
<evidence type="ECO:0000256" key="4">
    <source>
        <dbReference type="ARBA" id="ARBA00021870"/>
    </source>
</evidence>
<evidence type="ECO:0000256" key="2">
    <source>
        <dbReference type="ARBA" id="ARBA00004413"/>
    </source>
</evidence>
<dbReference type="InterPro" id="IPR000090">
    <property type="entry name" value="Flg_Motor_Flig"/>
</dbReference>
<evidence type="ECO:0000256" key="7">
    <source>
        <dbReference type="ARBA" id="ARBA00022779"/>
    </source>
</evidence>
<keyword evidence="13" id="KW-0966">Cell projection</keyword>
<protein>
    <recommendedName>
        <fullName evidence="4">Flagellar motor switch protein FliG</fullName>
    </recommendedName>
</protein>
<dbReference type="SUPFAM" id="SSF48029">
    <property type="entry name" value="FliG"/>
    <property type="match status" value="2"/>
</dbReference>
<keyword evidence="6" id="KW-0145">Chemotaxis</keyword>
<organism evidence="13 14">
    <name type="scientific">Bremerella volcania</name>
    <dbReference type="NCBI Taxonomy" id="2527984"/>
    <lineage>
        <taxon>Bacteria</taxon>
        <taxon>Pseudomonadati</taxon>
        <taxon>Planctomycetota</taxon>
        <taxon>Planctomycetia</taxon>
        <taxon>Pirellulales</taxon>
        <taxon>Pirellulaceae</taxon>
        <taxon>Bremerella</taxon>
    </lineage>
</organism>
<sequence length="369" mass="40428">MKMTGRFPGPSLVTLSPLRGEGTTFNAAMSKRDPSQHFSNPSLRKAAIILMSLPEEEAAKLMGKLTPKQVELVCIEIAQLDNLDGKEQESAILAFAEQNPNQLGGGGGGINLAKSLVTKALGKNATETLDNVRQSVESVPFGFLRKVDSQNLLTFIVDEHPQTIALILSHLPASYGAELIAGLPAERQLSVIRRIANMGQTNPEVIREVERGLEDRMASVMSQSFENAGGIPSVAEILNVTDRSTGKALLENLSQEDPDLVEEIRRLMFVFDDIQKLMDKDIQAVLKNVETSQWAMALKGASQDLRDKVVGNMSKRAGEMLLEEMDFLGSVKLSEVESVQQQIVDIVRRLEDAGEIQLTASDEEEMMIQ</sequence>
<comment type="similarity">
    <text evidence="3">Belongs to the FliG family.</text>
</comment>
<feature type="domain" description="Flagellar motor switch protein FliG C-terminal" evidence="10">
    <location>
        <begin position="251"/>
        <end position="358"/>
    </location>
</feature>
<dbReference type="InterPro" id="IPR032779">
    <property type="entry name" value="FliG_M"/>
</dbReference>
<proteinExistence type="inferred from homology"/>
<dbReference type="GO" id="GO:0071973">
    <property type="term" value="P:bacterial-type flagellum-dependent cell motility"/>
    <property type="evidence" value="ECO:0007669"/>
    <property type="project" value="InterPro"/>
</dbReference>
<evidence type="ECO:0000259" key="10">
    <source>
        <dbReference type="Pfam" id="PF01706"/>
    </source>
</evidence>
<dbReference type="InterPro" id="IPR011002">
    <property type="entry name" value="FliG_a-hlx"/>
</dbReference>
<name>A0A518C7X3_9BACT</name>
<dbReference type="Pfam" id="PF01706">
    <property type="entry name" value="FliG_C"/>
    <property type="match status" value="1"/>
</dbReference>
<evidence type="ECO:0000313" key="14">
    <source>
        <dbReference type="Proteomes" id="UP000318626"/>
    </source>
</evidence>
<dbReference type="InterPro" id="IPR023087">
    <property type="entry name" value="Flg_Motor_Flig_C"/>
</dbReference>
<keyword evidence="5" id="KW-1003">Cell membrane</keyword>
<evidence type="ECO:0000256" key="9">
    <source>
        <dbReference type="ARBA" id="ARBA00023143"/>
    </source>
</evidence>
<dbReference type="Pfam" id="PF14841">
    <property type="entry name" value="FliG_M"/>
    <property type="match status" value="1"/>
</dbReference>
<comment type="subcellular location">
    <subcellularLocation>
        <location evidence="1">Bacterial flagellum basal body</location>
    </subcellularLocation>
    <subcellularLocation>
        <location evidence="2">Cell membrane</location>
        <topology evidence="2">Peripheral membrane protein</topology>
        <orientation evidence="2">Cytoplasmic side</orientation>
    </subcellularLocation>
</comment>
<dbReference type="GO" id="GO:0006935">
    <property type="term" value="P:chemotaxis"/>
    <property type="evidence" value="ECO:0007669"/>
    <property type="project" value="UniProtKB-KW"/>
</dbReference>
<dbReference type="InterPro" id="IPR028263">
    <property type="entry name" value="FliG_N"/>
</dbReference>
<dbReference type="GO" id="GO:0009425">
    <property type="term" value="C:bacterial-type flagellum basal body"/>
    <property type="evidence" value="ECO:0007669"/>
    <property type="project" value="UniProtKB-SubCell"/>
</dbReference>
<keyword evidence="8" id="KW-0472">Membrane</keyword>
<dbReference type="PIRSF" id="PIRSF003161">
    <property type="entry name" value="FliG"/>
    <property type="match status" value="1"/>
</dbReference>
<dbReference type="Gene3D" id="1.10.220.30">
    <property type="match status" value="3"/>
</dbReference>
<keyword evidence="13" id="KW-0969">Cilium</keyword>
<dbReference type="AlphaFoldDB" id="A0A518C7X3"/>
<evidence type="ECO:0000313" key="13">
    <source>
        <dbReference type="EMBL" id="QDU75318.1"/>
    </source>
</evidence>
<keyword evidence="13" id="KW-0282">Flagellum</keyword>
<reference evidence="14" key="1">
    <citation type="submission" date="2019-02" db="EMBL/GenBank/DDBJ databases">
        <title>Deep-cultivation of Planctomycetes and their phenomic and genomic characterization uncovers novel biology.</title>
        <authorList>
            <person name="Wiegand S."/>
            <person name="Jogler M."/>
            <person name="Boedeker C."/>
            <person name="Pinto D."/>
            <person name="Vollmers J."/>
            <person name="Rivas-Marin E."/>
            <person name="Kohn T."/>
            <person name="Peeters S.H."/>
            <person name="Heuer A."/>
            <person name="Rast P."/>
            <person name="Oberbeckmann S."/>
            <person name="Bunk B."/>
            <person name="Jeske O."/>
            <person name="Meyerdierks A."/>
            <person name="Storesund J.E."/>
            <person name="Kallscheuer N."/>
            <person name="Luecker S."/>
            <person name="Lage O.M."/>
            <person name="Pohl T."/>
            <person name="Merkel B.J."/>
            <person name="Hornburger P."/>
            <person name="Mueller R.-W."/>
            <person name="Bruemmer F."/>
            <person name="Labrenz M."/>
            <person name="Spormann A.M."/>
            <person name="Op den Camp H."/>
            <person name="Overmann J."/>
            <person name="Amann R."/>
            <person name="Jetten M.S.M."/>
            <person name="Mascher T."/>
            <person name="Medema M.H."/>
            <person name="Devos D.P."/>
            <person name="Kaster A.-K."/>
            <person name="Ovreas L."/>
            <person name="Rohde M."/>
            <person name="Galperin M.Y."/>
            <person name="Jogler C."/>
        </authorList>
    </citation>
    <scope>NUCLEOTIDE SEQUENCE [LARGE SCALE GENOMIC DNA]</scope>
    <source>
        <strain evidence="14">Pan97</strain>
    </source>
</reference>
<keyword evidence="14" id="KW-1185">Reference proteome</keyword>
<evidence type="ECO:0000259" key="11">
    <source>
        <dbReference type="Pfam" id="PF14841"/>
    </source>
</evidence>
<dbReference type="PRINTS" id="PR00954">
    <property type="entry name" value="FLGMOTORFLIG"/>
</dbReference>
<gene>
    <name evidence="13" type="primary">fliG_2</name>
    <name evidence="13" type="ORF">Pan97_23480</name>
</gene>
<keyword evidence="9" id="KW-0975">Bacterial flagellum</keyword>
<keyword evidence="7" id="KW-0283">Flagellar rotation</keyword>
<dbReference type="PANTHER" id="PTHR30534">
    <property type="entry name" value="FLAGELLAR MOTOR SWITCH PROTEIN FLIG"/>
    <property type="match status" value="1"/>
</dbReference>
<dbReference type="GO" id="GO:0003774">
    <property type="term" value="F:cytoskeletal motor activity"/>
    <property type="evidence" value="ECO:0007669"/>
    <property type="project" value="InterPro"/>
</dbReference>
<dbReference type="KEGG" id="bvo:Pan97_23480"/>
<dbReference type="NCBIfam" id="TIGR00207">
    <property type="entry name" value="fliG"/>
    <property type="match status" value="1"/>
</dbReference>
<evidence type="ECO:0000256" key="3">
    <source>
        <dbReference type="ARBA" id="ARBA00010299"/>
    </source>
</evidence>
<evidence type="ECO:0000256" key="6">
    <source>
        <dbReference type="ARBA" id="ARBA00022500"/>
    </source>
</evidence>
<evidence type="ECO:0000256" key="1">
    <source>
        <dbReference type="ARBA" id="ARBA00004117"/>
    </source>
</evidence>